<evidence type="ECO:0000313" key="2">
    <source>
        <dbReference type="EnsemblMetazoa" id="AMEM003717-PA"/>
    </source>
</evidence>
<dbReference type="AlphaFoldDB" id="A0A182UU71"/>
<feature type="compositionally biased region" description="Basic and acidic residues" evidence="1">
    <location>
        <begin position="131"/>
        <end position="141"/>
    </location>
</feature>
<dbReference type="Proteomes" id="UP000075903">
    <property type="component" value="Unassembled WGS sequence"/>
</dbReference>
<proteinExistence type="predicted"/>
<feature type="compositionally biased region" description="Gly residues" evidence="1">
    <location>
        <begin position="106"/>
        <end position="115"/>
    </location>
</feature>
<dbReference type="VEuPathDB" id="VectorBase:AMEM003717"/>
<keyword evidence="3" id="KW-1185">Reference proteome</keyword>
<sequence length="147" mass="15461">MIVSIQSRNAIAREATSGRRPNPQSGAYELTPTRSSGKGFGSLGGRISPSTSLPFHVGVCHALQRGRYVAFRAVRIAIRAPVIVQVVRSDAELVAIVHHIDITVSSGGGGGGGGAPRVQGSCDRVSQSSTEEGRMPADGWKRKTNVR</sequence>
<dbReference type="EnsemblMetazoa" id="AMEM003717-RA">
    <property type="protein sequence ID" value="AMEM003717-PA"/>
    <property type="gene ID" value="AMEM003717"/>
</dbReference>
<evidence type="ECO:0000313" key="3">
    <source>
        <dbReference type="Proteomes" id="UP000075903"/>
    </source>
</evidence>
<reference evidence="2" key="1">
    <citation type="submission" date="2020-05" db="UniProtKB">
        <authorList>
            <consortium name="EnsemblMetazoa"/>
        </authorList>
    </citation>
    <scope>IDENTIFICATION</scope>
    <source>
        <strain evidence="2">MAF</strain>
    </source>
</reference>
<name>A0A182UU71_ANOME</name>
<organism evidence="2 3">
    <name type="scientific">Anopheles merus</name>
    <name type="common">Mosquito</name>
    <dbReference type="NCBI Taxonomy" id="30066"/>
    <lineage>
        <taxon>Eukaryota</taxon>
        <taxon>Metazoa</taxon>
        <taxon>Ecdysozoa</taxon>
        <taxon>Arthropoda</taxon>
        <taxon>Hexapoda</taxon>
        <taxon>Insecta</taxon>
        <taxon>Pterygota</taxon>
        <taxon>Neoptera</taxon>
        <taxon>Endopterygota</taxon>
        <taxon>Diptera</taxon>
        <taxon>Nematocera</taxon>
        <taxon>Culicoidea</taxon>
        <taxon>Culicidae</taxon>
        <taxon>Anophelinae</taxon>
        <taxon>Anopheles</taxon>
    </lineage>
</organism>
<accession>A0A182UU71</accession>
<feature type="region of interest" description="Disordered" evidence="1">
    <location>
        <begin position="1"/>
        <end position="35"/>
    </location>
</feature>
<evidence type="ECO:0000256" key="1">
    <source>
        <dbReference type="SAM" id="MobiDB-lite"/>
    </source>
</evidence>
<feature type="region of interest" description="Disordered" evidence="1">
    <location>
        <begin position="105"/>
        <end position="147"/>
    </location>
</feature>
<protein>
    <submittedName>
        <fullName evidence="2">Uncharacterized protein</fullName>
    </submittedName>
</protein>